<feature type="transmembrane region" description="Helical" evidence="10">
    <location>
        <begin position="79"/>
        <end position="98"/>
    </location>
</feature>
<comment type="subcellular location">
    <subcellularLocation>
        <location evidence="1">Cell membrane</location>
        <topology evidence="1">Multi-pass membrane protein</topology>
    </subcellularLocation>
</comment>
<dbReference type="Gene3D" id="3.30.70.1450">
    <property type="entry name" value="Regulator of K+ conductance, C-terminal domain"/>
    <property type="match status" value="1"/>
</dbReference>
<dbReference type="NCBIfam" id="NF003715">
    <property type="entry name" value="PRK05326.1-2"/>
    <property type="match status" value="1"/>
</dbReference>
<gene>
    <name evidence="12" type="ORF">BD809_105131</name>
</gene>
<feature type="transmembrane region" description="Helical" evidence="10">
    <location>
        <begin position="386"/>
        <end position="409"/>
    </location>
</feature>
<keyword evidence="4" id="KW-1003">Cell membrane</keyword>
<keyword evidence="7 10" id="KW-1133">Transmembrane helix</keyword>
<keyword evidence="6 10" id="KW-0812">Transmembrane</keyword>
<feature type="transmembrane region" description="Helical" evidence="10">
    <location>
        <begin position="318"/>
        <end position="342"/>
    </location>
</feature>
<name>A0A5S5C2K5_9FLAO</name>
<dbReference type="GO" id="GO:0015297">
    <property type="term" value="F:antiporter activity"/>
    <property type="evidence" value="ECO:0007669"/>
    <property type="project" value="UniProtKB-KW"/>
</dbReference>
<evidence type="ECO:0000256" key="7">
    <source>
        <dbReference type="ARBA" id="ARBA00022989"/>
    </source>
</evidence>
<feature type="transmembrane region" description="Helical" evidence="10">
    <location>
        <begin position="53"/>
        <end position="73"/>
    </location>
</feature>
<evidence type="ECO:0000256" key="4">
    <source>
        <dbReference type="ARBA" id="ARBA00022475"/>
    </source>
</evidence>
<protein>
    <submittedName>
        <fullName evidence="12">Potassium/proton antiporter (CPA1 family)</fullName>
    </submittedName>
</protein>
<keyword evidence="5" id="KW-0633">Potassium transport</keyword>
<evidence type="ECO:0000256" key="6">
    <source>
        <dbReference type="ARBA" id="ARBA00022692"/>
    </source>
</evidence>
<dbReference type="PANTHER" id="PTHR32507">
    <property type="entry name" value="NA(+)/H(+) ANTIPORTER 1"/>
    <property type="match status" value="1"/>
</dbReference>
<comment type="caution">
    <text evidence="12">The sequence shown here is derived from an EMBL/GenBank/DDBJ whole genome shotgun (WGS) entry which is preliminary data.</text>
</comment>
<feature type="transmembrane region" description="Helical" evidence="10">
    <location>
        <begin position="290"/>
        <end position="312"/>
    </location>
</feature>
<dbReference type="InterPro" id="IPR006037">
    <property type="entry name" value="RCK_C"/>
</dbReference>
<feature type="domain" description="RCK C-terminal" evidence="11">
    <location>
        <begin position="423"/>
        <end position="505"/>
    </location>
</feature>
<feature type="transmembrane region" description="Helical" evidence="10">
    <location>
        <begin position="354"/>
        <end position="374"/>
    </location>
</feature>
<dbReference type="GO" id="GO:1902600">
    <property type="term" value="P:proton transmembrane transport"/>
    <property type="evidence" value="ECO:0007669"/>
    <property type="project" value="InterPro"/>
</dbReference>
<dbReference type="Pfam" id="PF02080">
    <property type="entry name" value="TrkA_C"/>
    <property type="match status" value="1"/>
</dbReference>
<evidence type="ECO:0000256" key="1">
    <source>
        <dbReference type="ARBA" id="ARBA00004651"/>
    </source>
</evidence>
<dbReference type="PANTHER" id="PTHR32507:SF7">
    <property type="entry name" value="K(+)_H(+) ANTIPORTER NHAP2"/>
    <property type="match status" value="1"/>
</dbReference>
<keyword evidence="8" id="KW-0406">Ion transport</keyword>
<dbReference type="Gene3D" id="1.20.1530.20">
    <property type="match status" value="1"/>
</dbReference>
<dbReference type="GO" id="GO:0005886">
    <property type="term" value="C:plasma membrane"/>
    <property type="evidence" value="ECO:0007669"/>
    <property type="project" value="UniProtKB-SubCell"/>
</dbReference>
<dbReference type="GO" id="GO:0006813">
    <property type="term" value="P:potassium ion transport"/>
    <property type="evidence" value="ECO:0007669"/>
    <property type="project" value="UniProtKB-KW"/>
</dbReference>
<feature type="transmembrane region" description="Helical" evidence="10">
    <location>
        <begin position="203"/>
        <end position="225"/>
    </location>
</feature>
<organism evidence="12 13">
    <name type="scientific">Aquimarina intermedia</name>
    <dbReference type="NCBI Taxonomy" id="350814"/>
    <lineage>
        <taxon>Bacteria</taxon>
        <taxon>Pseudomonadati</taxon>
        <taxon>Bacteroidota</taxon>
        <taxon>Flavobacteriia</taxon>
        <taxon>Flavobacteriales</taxon>
        <taxon>Flavobacteriaceae</taxon>
        <taxon>Aquimarina</taxon>
    </lineage>
</organism>
<evidence type="ECO:0000256" key="10">
    <source>
        <dbReference type="SAM" id="Phobius"/>
    </source>
</evidence>
<dbReference type="Pfam" id="PF00999">
    <property type="entry name" value="Na_H_Exchanger"/>
    <property type="match status" value="1"/>
</dbReference>
<feature type="transmembrane region" description="Helical" evidence="10">
    <location>
        <begin position="20"/>
        <end position="41"/>
    </location>
</feature>
<dbReference type="PROSITE" id="PS51202">
    <property type="entry name" value="RCK_C"/>
    <property type="match status" value="1"/>
</dbReference>
<dbReference type="GO" id="GO:0008324">
    <property type="term" value="F:monoatomic cation transmembrane transporter activity"/>
    <property type="evidence" value="ECO:0007669"/>
    <property type="project" value="InterPro"/>
</dbReference>
<dbReference type="InterPro" id="IPR006153">
    <property type="entry name" value="Cation/H_exchanger_TM"/>
</dbReference>
<keyword evidence="13" id="KW-1185">Reference proteome</keyword>
<dbReference type="NCBIfam" id="NF003716">
    <property type="entry name" value="PRK05326.1-3"/>
    <property type="match status" value="1"/>
</dbReference>
<evidence type="ECO:0000259" key="11">
    <source>
        <dbReference type="PROSITE" id="PS51202"/>
    </source>
</evidence>
<dbReference type="SUPFAM" id="SSF116726">
    <property type="entry name" value="TrkA C-terminal domain-like"/>
    <property type="match status" value="1"/>
</dbReference>
<dbReference type="AlphaFoldDB" id="A0A5S5C2K5"/>
<sequence length="506" mass="55872">MTFYFVCIFALDDNHTSLRMSLTIENILFIGSLLLFISIIAGKTSYRFGVPTLILFLLIGMLAGSDGLANIHFDDPKLAQFIGIVSLNFILFSGGLDTSWPAVKPVLWKGLTLSTVGVLLTAVSLGTFVWWITDFTIYESMLLGSIVSSTDAAAVFSILRSKSLALKVNLRPTLELESGSNDPMAYVLTIGFLAVVVNQELSVLSIIPLFLQQMILGGLFGFAFGKLSKYVNNKINLDFEGLYPVLIIALMFITFSATEFVGGNGFLAIYICAVYLGNQDLIHKKTILKMFDGLAWLMQIVLFLTLGLLVFPSEILPVMGIGLLISVFLIVIARPLSVFISLLPFKMKLRRRFYISWVGLRGAVPIVFATYPLLADIDKADMIFNIVFFIAITSVLIQGTTLSLVAKWLHVAIPEKVKPMAPTEVFLSELPKTTMQEVTIQKDWWAVDKKIVELAFPSTAIIAMIKRGQSYITPNGSTVIEANDELIILSNSKLAIEQIYGVLENE</sequence>
<evidence type="ECO:0000256" key="9">
    <source>
        <dbReference type="ARBA" id="ARBA00023136"/>
    </source>
</evidence>
<keyword evidence="5" id="KW-0630">Potassium</keyword>
<evidence type="ECO:0000313" key="13">
    <source>
        <dbReference type="Proteomes" id="UP000324376"/>
    </source>
</evidence>
<evidence type="ECO:0000256" key="3">
    <source>
        <dbReference type="ARBA" id="ARBA00022449"/>
    </source>
</evidence>
<feature type="transmembrane region" description="Helical" evidence="10">
    <location>
        <begin position="137"/>
        <end position="159"/>
    </location>
</feature>
<keyword evidence="9 10" id="KW-0472">Membrane</keyword>
<evidence type="ECO:0000256" key="2">
    <source>
        <dbReference type="ARBA" id="ARBA00022448"/>
    </source>
</evidence>
<feature type="transmembrane region" description="Helical" evidence="10">
    <location>
        <begin position="110"/>
        <end position="131"/>
    </location>
</feature>
<accession>A0A5S5C2K5</accession>
<evidence type="ECO:0000256" key="8">
    <source>
        <dbReference type="ARBA" id="ARBA00023065"/>
    </source>
</evidence>
<dbReference type="InterPro" id="IPR036721">
    <property type="entry name" value="RCK_C_sf"/>
</dbReference>
<proteinExistence type="predicted"/>
<keyword evidence="2" id="KW-0813">Transport</keyword>
<dbReference type="EMBL" id="VNHU01000005">
    <property type="protein sequence ID" value="TYP73544.1"/>
    <property type="molecule type" value="Genomic_DNA"/>
</dbReference>
<reference evidence="12 13" key="1">
    <citation type="submission" date="2019-07" db="EMBL/GenBank/DDBJ databases">
        <title>Genomic Encyclopedia of Archaeal and Bacterial Type Strains, Phase II (KMG-II): from individual species to whole genera.</title>
        <authorList>
            <person name="Goeker M."/>
        </authorList>
    </citation>
    <scope>NUCLEOTIDE SEQUENCE [LARGE SCALE GENOMIC DNA]</scope>
    <source>
        <strain evidence="12 13">DSM 17527</strain>
    </source>
</reference>
<dbReference type="InterPro" id="IPR038770">
    <property type="entry name" value="Na+/solute_symporter_sf"/>
</dbReference>
<keyword evidence="3" id="KW-0050">Antiport</keyword>
<evidence type="ECO:0000313" key="12">
    <source>
        <dbReference type="EMBL" id="TYP73544.1"/>
    </source>
</evidence>
<dbReference type="Proteomes" id="UP000324376">
    <property type="component" value="Unassembled WGS sequence"/>
</dbReference>
<evidence type="ECO:0000256" key="5">
    <source>
        <dbReference type="ARBA" id="ARBA00022538"/>
    </source>
</evidence>